<keyword evidence="4 5" id="KW-0413">Isomerase</keyword>
<comment type="similarity">
    <text evidence="2 5">Belongs to the pseudouridine synthase TruB family. Type 1 subfamily.</text>
</comment>
<sequence length="237" mass="26623">MSNLEKKYDFLGGEVLLFDKNLEWTSFDLVQRVRNGLCREMRIKKLKVGHAGTLDPLATGLMILCTGKSTKLIESFQDREKEYVATLKLGATTPSFDLETEEENHTDFGHVTPELVEQVLARFVGETEQVPPVFSAVKVKGKRAFDYARNGEELKLQPKKIVIQRIIIESIDIPFVTIRVVCGKGTYVRALARDVGLELGCGAYLTGLRRTRIGEFKVEDALSVEHFIKNIGSFVTI</sequence>
<dbReference type="GO" id="GO:0003723">
    <property type="term" value="F:RNA binding"/>
    <property type="evidence" value="ECO:0007669"/>
    <property type="project" value="InterPro"/>
</dbReference>
<dbReference type="NCBIfam" id="TIGR00431">
    <property type="entry name" value="TruB"/>
    <property type="match status" value="1"/>
</dbReference>
<keyword evidence="3 5" id="KW-0819">tRNA processing</keyword>
<dbReference type="GO" id="GO:1990481">
    <property type="term" value="P:mRNA pseudouridine synthesis"/>
    <property type="evidence" value="ECO:0007669"/>
    <property type="project" value="TreeGrafter"/>
</dbReference>
<gene>
    <name evidence="5" type="primary">truB</name>
    <name evidence="8" type="ORF">SAMN05444274_103360</name>
</gene>
<dbReference type="InterPro" id="IPR002501">
    <property type="entry name" value="PsdUridine_synth_N"/>
</dbReference>
<dbReference type="EMBL" id="FQUM01000003">
    <property type="protein sequence ID" value="SHF05340.1"/>
    <property type="molecule type" value="Genomic_DNA"/>
</dbReference>
<evidence type="ECO:0000256" key="3">
    <source>
        <dbReference type="ARBA" id="ARBA00022694"/>
    </source>
</evidence>
<keyword evidence="9" id="KW-1185">Reference proteome</keyword>
<dbReference type="STRING" id="1484053.SAMN05444274_103360"/>
<evidence type="ECO:0000256" key="5">
    <source>
        <dbReference type="HAMAP-Rule" id="MF_01080"/>
    </source>
</evidence>
<dbReference type="OrthoDB" id="9802309at2"/>
<comment type="function">
    <text evidence="5">Responsible for synthesis of pseudouridine from uracil-55 in the psi GC loop of transfer RNAs.</text>
</comment>
<accession>A0A1M4YI24</accession>
<feature type="active site" description="Nucleophile" evidence="5">
    <location>
        <position position="55"/>
    </location>
</feature>
<organism evidence="8 9">
    <name type="scientific">Mariniphaga anaerophila</name>
    <dbReference type="NCBI Taxonomy" id="1484053"/>
    <lineage>
        <taxon>Bacteria</taxon>
        <taxon>Pseudomonadati</taxon>
        <taxon>Bacteroidota</taxon>
        <taxon>Bacteroidia</taxon>
        <taxon>Marinilabiliales</taxon>
        <taxon>Prolixibacteraceae</taxon>
        <taxon>Mariniphaga</taxon>
    </lineage>
</organism>
<dbReference type="Proteomes" id="UP000184164">
    <property type="component" value="Unassembled WGS sequence"/>
</dbReference>
<evidence type="ECO:0000313" key="8">
    <source>
        <dbReference type="EMBL" id="SHF05340.1"/>
    </source>
</evidence>
<dbReference type="InterPro" id="IPR032819">
    <property type="entry name" value="TruB_C"/>
</dbReference>
<dbReference type="EC" id="5.4.99.25" evidence="5"/>
<name>A0A1M4YI24_9BACT</name>
<dbReference type="PANTHER" id="PTHR13767:SF2">
    <property type="entry name" value="PSEUDOURIDYLATE SYNTHASE TRUB1"/>
    <property type="match status" value="1"/>
</dbReference>
<dbReference type="PANTHER" id="PTHR13767">
    <property type="entry name" value="TRNA-PSEUDOURIDINE SYNTHASE"/>
    <property type="match status" value="1"/>
</dbReference>
<dbReference type="Pfam" id="PF01509">
    <property type="entry name" value="TruB_N"/>
    <property type="match status" value="1"/>
</dbReference>
<dbReference type="GO" id="GO:0031119">
    <property type="term" value="P:tRNA pseudouridine synthesis"/>
    <property type="evidence" value="ECO:0007669"/>
    <property type="project" value="UniProtKB-UniRule"/>
</dbReference>
<dbReference type="Pfam" id="PF16198">
    <property type="entry name" value="TruB_C_2"/>
    <property type="match status" value="1"/>
</dbReference>
<dbReference type="InterPro" id="IPR014780">
    <property type="entry name" value="tRNA_psdUridine_synth_TruB"/>
</dbReference>
<proteinExistence type="inferred from homology"/>
<dbReference type="CDD" id="cd02573">
    <property type="entry name" value="PseudoU_synth_EcTruB"/>
    <property type="match status" value="1"/>
</dbReference>
<dbReference type="Gene3D" id="3.30.2350.10">
    <property type="entry name" value="Pseudouridine synthase"/>
    <property type="match status" value="1"/>
</dbReference>
<evidence type="ECO:0000313" key="9">
    <source>
        <dbReference type="Proteomes" id="UP000184164"/>
    </source>
</evidence>
<dbReference type="AlphaFoldDB" id="A0A1M4YI24"/>
<evidence type="ECO:0000256" key="1">
    <source>
        <dbReference type="ARBA" id="ARBA00000385"/>
    </source>
</evidence>
<feature type="domain" description="tRNA pseudouridylate synthase B C-terminal" evidence="7">
    <location>
        <begin position="189"/>
        <end position="227"/>
    </location>
</feature>
<reference evidence="8 9" key="1">
    <citation type="submission" date="2016-11" db="EMBL/GenBank/DDBJ databases">
        <authorList>
            <person name="Jaros S."/>
            <person name="Januszkiewicz K."/>
            <person name="Wedrychowicz H."/>
        </authorList>
    </citation>
    <scope>NUCLEOTIDE SEQUENCE [LARGE SCALE GENOMIC DNA]</scope>
    <source>
        <strain evidence="8 9">DSM 26910</strain>
    </source>
</reference>
<evidence type="ECO:0000259" key="7">
    <source>
        <dbReference type="Pfam" id="PF16198"/>
    </source>
</evidence>
<dbReference type="HAMAP" id="MF_01080">
    <property type="entry name" value="TruB_bact"/>
    <property type="match status" value="1"/>
</dbReference>
<comment type="catalytic activity">
    <reaction evidence="1 5">
        <text>uridine(55) in tRNA = pseudouridine(55) in tRNA</text>
        <dbReference type="Rhea" id="RHEA:42532"/>
        <dbReference type="Rhea" id="RHEA-COMP:10101"/>
        <dbReference type="Rhea" id="RHEA-COMP:10102"/>
        <dbReference type="ChEBI" id="CHEBI:65314"/>
        <dbReference type="ChEBI" id="CHEBI:65315"/>
        <dbReference type="EC" id="5.4.99.25"/>
    </reaction>
</comment>
<evidence type="ECO:0000256" key="4">
    <source>
        <dbReference type="ARBA" id="ARBA00023235"/>
    </source>
</evidence>
<dbReference type="SUPFAM" id="SSF55120">
    <property type="entry name" value="Pseudouridine synthase"/>
    <property type="match status" value="1"/>
</dbReference>
<evidence type="ECO:0000259" key="6">
    <source>
        <dbReference type="Pfam" id="PF01509"/>
    </source>
</evidence>
<feature type="domain" description="Pseudouridine synthase II N-terminal" evidence="6">
    <location>
        <begin position="44"/>
        <end position="188"/>
    </location>
</feature>
<dbReference type="GO" id="GO:0160148">
    <property type="term" value="F:tRNA pseudouridine(55) synthase activity"/>
    <property type="evidence" value="ECO:0007669"/>
    <property type="project" value="UniProtKB-EC"/>
</dbReference>
<dbReference type="InterPro" id="IPR020103">
    <property type="entry name" value="PsdUridine_synth_cat_dom_sf"/>
</dbReference>
<protein>
    <recommendedName>
        <fullName evidence="5">tRNA pseudouridine synthase B</fullName>
        <ecNumber evidence="5">5.4.99.25</ecNumber>
    </recommendedName>
    <alternativeName>
        <fullName evidence="5">tRNA pseudouridine(55) synthase</fullName>
        <shortName evidence="5">Psi55 synthase</shortName>
    </alternativeName>
    <alternativeName>
        <fullName evidence="5">tRNA pseudouridylate synthase</fullName>
    </alternativeName>
    <alternativeName>
        <fullName evidence="5">tRNA-uridine isomerase</fullName>
    </alternativeName>
</protein>
<evidence type="ECO:0000256" key="2">
    <source>
        <dbReference type="ARBA" id="ARBA00005642"/>
    </source>
</evidence>
<dbReference type="RefSeq" id="WP_073000465.1">
    <property type="nucleotide sequence ID" value="NZ_FQUM01000003.1"/>
</dbReference>